<keyword evidence="4" id="KW-1185">Reference proteome</keyword>
<dbReference type="AlphaFoldDB" id="A0A4P6Y985"/>
<gene>
    <name evidence="3" type="ORF">E1750_06805</name>
</gene>
<protein>
    <submittedName>
        <fullName evidence="3">YceI family protein</fullName>
    </submittedName>
</protein>
<name>A0A4P6Y985_9FLAO</name>
<reference evidence="4" key="1">
    <citation type="submission" date="2019-03" db="EMBL/GenBank/DDBJ databases">
        <title>Flavobacterium sp.</title>
        <authorList>
            <person name="Kim H."/>
        </authorList>
    </citation>
    <scope>NUCLEOTIDE SEQUENCE [LARGE SCALE GENOMIC DNA]</scope>
    <source>
        <strain evidence="4">GS13</strain>
    </source>
</reference>
<evidence type="ECO:0000313" key="4">
    <source>
        <dbReference type="Proteomes" id="UP000291124"/>
    </source>
</evidence>
<dbReference type="KEGG" id="fnk:E1750_06805"/>
<dbReference type="InterPro" id="IPR007372">
    <property type="entry name" value="Lipid/polyisoprenoid-bd_YceI"/>
</dbReference>
<dbReference type="Proteomes" id="UP000291124">
    <property type="component" value="Chromosome"/>
</dbReference>
<evidence type="ECO:0000313" key="3">
    <source>
        <dbReference type="EMBL" id="QBN18528.1"/>
    </source>
</evidence>
<feature type="chain" id="PRO_5020811139" evidence="1">
    <location>
        <begin position="19"/>
        <end position="179"/>
    </location>
</feature>
<proteinExistence type="predicted"/>
<sequence>MKKNILFLLFFIFQYTSAQTEMRTASGIISFEASVPFYEEVTATNKTAVCILELKNGQLSSRVQMKDFRFKLSLMEEHFNKKYLETDDYPQASFKGIIEGFNINIIGESPKEFKLKGDLKIHGKSKKVNSVIFLKKEGNGLEIVAELQVNTKDYNIAIPEILRMKVAETVQIKYYFFVK</sequence>
<dbReference type="SUPFAM" id="SSF101874">
    <property type="entry name" value="YceI-like"/>
    <property type="match status" value="1"/>
</dbReference>
<dbReference type="OrthoDB" id="116832at2"/>
<feature type="domain" description="Lipid/polyisoprenoid-binding YceI-like" evidence="2">
    <location>
        <begin position="52"/>
        <end position="174"/>
    </location>
</feature>
<evidence type="ECO:0000259" key="2">
    <source>
        <dbReference type="Pfam" id="PF04264"/>
    </source>
</evidence>
<keyword evidence="1" id="KW-0732">Signal</keyword>
<dbReference type="Gene3D" id="2.40.128.110">
    <property type="entry name" value="Lipid/polyisoprenoid-binding, YceI-like"/>
    <property type="match status" value="1"/>
</dbReference>
<organism evidence="3 4">
    <name type="scientific">Flavobacterium nackdongense</name>
    <dbReference type="NCBI Taxonomy" id="2547394"/>
    <lineage>
        <taxon>Bacteria</taxon>
        <taxon>Pseudomonadati</taxon>
        <taxon>Bacteroidota</taxon>
        <taxon>Flavobacteriia</taxon>
        <taxon>Flavobacteriales</taxon>
        <taxon>Flavobacteriaceae</taxon>
        <taxon>Flavobacterium</taxon>
    </lineage>
</organism>
<evidence type="ECO:0000256" key="1">
    <source>
        <dbReference type="SAM" id="SignalP"/>
    </source>
</evidence>
<dbReference type="EMBL" id="CP037933">
    <property type="protein sequence ID" value="QBN18528.1"/>
    <property type="molecule type" value="Genomic_DNA"/>
</dbReference>
<dbReference type="RefSeq" id="WP_133276052.1">
    <property type="nucleotide sequence ID" value="NZ_CP037933.1"/>
</dbReference>
<dbReference type="Pfam" id="PF04264">
    <property type="entry name" value="YceI"/>
    <property type="match status" value="1"/>
</dbReference>
<feature type="signal peptide" evidence="1">
    <location>
        <begin position="1"/>
        <end position="18"/>
    </location>
</feature>
<accession>A0A4P6Y985</accession>
<dbReference type="InterPro" id="IPR036761">
    <property type="entry name" value="TTHA0802/YceI-like_sf"/>
</dbReference>